<accession>A0A016S2W6</accession>
<proteinExistence type="predicted"/>
<evidence type="ECO:0000313" key="2">
    <source>
        <dbReference type="EMBL" id="EYB84554.1"/>
    </source>
</evidence>
<name>A0A016S2W6_9BILA</name>
<feature type="region of interest" description="Disordered" evidence="1">
    <location>
        <begin position="1"/>
        <end position="43"/>
    </location>
</feature>
<dbReference type="Proteomes" id="UP000024635">
    <property type="component" value="Unassembled WGS sequence"/>
</dbReference>
<gene>
    <name evidence="2" type="primary">Acey_s0314.g2230</name>
    <name evidence="2" type="ORF">Y032_0314g2230</name>
</gene>
<evidence type="ECO:0000313" key="3">
    <source>
        <dbReference type="Proteomes" id="UP000024635"/>
    </source>
</evidence>
<protein>
    <submittedName>
        <fullName evidence="2">Uncharacterized protein</fullName>
    </submittedName>
</protein>
<reference evidence="3" key="1">
    <citation type="journal article" date="2015" name="Nat. Genet.">
        <title>The genome and transcriptome of the zoonotic hookworm Ancylostoma ceylanicum identify infection-specific gene families.</title>
        <authorList>
            <person name="Schwarz E.M."/>
            <person name="Hu Y."/>
            <person name="Antoshechkin I."/>
            <person name="Miller M.M."/>
            <person name="Sternberg P.W."/>
            <person name="Aroian R.V."/>
        </authorList>
    </citation>
    <scope>NUCLEOTIDE SEQUENCE</scope>
    <source>
        <strain evidence="3">HY135</strain>
    </source>
</reference>
<sequence>MLEIATYPGPSRHDNPSKVHQQAQKRRRPRSRLGRIGQNLEPGGGSLQAVLAARQVATLANESWRVRSIRSSASHVNSGQQNVKGPVLENRFKNILEQFPYTA</sequence>
<keyword evidence="3" id="KW-1185">Reference proteome</keyword>
<dbReference type="AlphaFoldDB" id="A0A016S2W6"/>
<dbReference type="EMBL" id="JARK01001650">
    <property type="protein sequence ID" value="EYB84554.1"/>
    <property type="molecule type" value="Genomic_DNA"/>
</dbReference>
<comment type="caution">
    <text evidence="2">The sequence shown here is derived from an EMBL/GenBank/DDBJ whole genome shotgun (WGS) entry which is preliminary data.</text>
</comment>
<organism evidence="2 3">
    <name type="scientific">Ancylostoma ceylanicum</name>
    <dbReference type="NCBI Taxonomy" id="53326"/>
    <lineage>
        <taxon>Eukaryota</taxon>
        <taxon>Metazoa</taxon>
        <taxon>Ecdysozoa</taxon>
        <taxon>Nematoda</taxon>
        <taxon>Chromadorea</taxon>
        <taxon>Rhabditida</taxon>
        <taxon>Rhabditina</taxon>
        <taxon>Rhabditomorpha</taxon>
        <taxon>Strongyloidea</taxon>
        <taxon>Ancylostomatidae</taxon>
        <taxon>Ancylostomatinae</taxon>
        <taxon>Ancylostoma</taxon>
    </lineage>
</organism>
<evidence type="ECO:0000256" key="1">
    <source>
        <dbReference type="SAM" id="MobiDB-lite"/>
    </source>
</evidence>
<feature type="compositionally biased region" description="Basic residues" evidence="1">
    <location>
        <begin position="23"/>
        <end position="33"/>
    </location>
</feature>